<feature type="compositionally biased region" description="Low complexity" evidence="4">
    <location>
        <begin position="57"/>
        <end position="80"/>
    </location>
</feature>
<dbReference type="GO" id="GO:0005929">
    <property type="term" value="C:cilium"/>
    <property type="evidence" value="ECO:0007669"/>
    <property type="project" value="TreeGrafter"/>
</dbReference>
<dbReference type="Proteomes" id="UP000193642">
    <property type="component" value="Unassembled WGS sequence"/>
</dbReference>
<evidence type="ECO:0000256" key="4">
    <source>
        <dbReference type="SAM" id="MobiDB-lite"/>
    </source>
</evidence>
<evidence type="ECO:0000256" key="3">
    <source>
        <dbReference type="SAM" id="Coils"/>
    </source>
</evidence>
<feature type="compositionally biased region" description="Polar residues" evidence="4">
    <location>
        <begin position="329"/>
        <end position="339"/>
    </location>
</feature>
<feature type="region of interest" description="Disordered" evidence="4">
    <location>
        <begin position="304"/>
        <end position="367"/>
    </location>
</feature>
<feature type="compositionally biased region" description="Basic and acidic residues" evidence="4">
    <location>
        <begin position="498"/>
        <end position="514"/>
    </location>
</feature>
<feature type="compositionally biased region" description="Low complexity" evidence="4">
    <location>
        <begin position="87"/>
        <end position="96"/>
    </location>
</feature>
<dbReference type="InterPro" id="IPR051655">
    <property type="entry name" value="FAM161"/>
</dbReference>
<feature type="compositionally biased region" description="Basic and acidic residues" evidence="4">
    <location>
        <begin position="310"/>
        <end position="321"/>
    </location>
</feature>
<evidence type="ECO:0000256" key="2">
    <source>
        <dbReference type="ARBA" id="ARBA00023054"/>
    </source>
</evidence>
<dbReference type="GO" id="GO:0005856">
    <property type="term" value="C:cytoskeleton"/>
    <property type="evidence" value="ECO:0007669"/>
    <property type="project" value="UniProtKB-ARBA"/>
</dbReference>
<feature type="coiled-coil region" evidence="3">
    <location>
        <begin position="462"/>
        <end position="489"/>
    </location>
</feature>
<feature type="region of interest" description="Disordered" evidence="4">
    <location>
        <begin position="493"/>
        <end position="612"/>
    </location>
</feature>
<dbReference type="InterPro" id="IPR019579">
    <property type="entry name" value="FAM161A/B"/>
</dbReference>
<feature type="compositionally biased region" description="Basic and acidic residues" evidence="4">
    <location>
        <begin position="541"/>
        <end position="550"/>
    </location>
</feature>
<feature type="region of interest" description="Disordered" evidence="4">
    <location>
        <begin position="265"/>
        <end position="292"/>
    </location>
</feature>
<feature type="compositionally biased region" description="Basic and acidic residues" evidence="4">
    <location>
        <begin position="564"/>
        <end position="597"/>
    </location>
</feature>
<gene>
    <name evidence="5" type="ORF">BCR33DRAFT_714531</name>
</gene>
<dbReference type="Pfam" id="PF10595">
    <property type="entry name" value="FAM161A_B"/>
    <property type="match status" value="1"/>
</dbReference>
<evidence type="ECO:0000256" key="1">
    <source>
        <dbReference type="ARBA" id="ARBA00006663"/>
    </source>
</evidence>
<dbReference type="EMBL" id="MCGO01000012">
    <property type="protein sequence ID" value="ORY48097.1"/>
    <property type="molecule type" value="Genomic_DNA"/>
</dbReference>
<protein>
    <submittedName>
        <fullName evidence="5">Uncharacterized protein</fullName>
    </submittedName>
</protein>
<comment type="caution">
    <text evidence="5">The sequence shown here is derived from an EMBL/GenBank/DDBJ whole genome shotgun (WGS) entry which is preliminary data.</text>
</comment>
<feature type="compositionally biased region" description="Basic and acidic residues" evidence="4">
    <location>
        <begin position="268"/>
        <end position="292"/>
    </location>
</feature>
<dbReference type="STRING" id="329046.A0A1Y2CMB6"/>
<comment type="similarity">
    <text evidence="1">Belongs to the FAM161 family.</text>
</comment>
<feature type="region of interest" description="Disordered" evidence="4">
    <location>
        <begin position="1"/>
        <end position="108"/>
    </location>
</feature>
<dbReference type="PANTHER" id="PTHR21501:SF1">
    <property type="entry name" value="PROTEIN FAM-161"/>
    <property type="match status" value="1"/>
</dbReference>
<feature type="coiled-coil region" evidence="3">
    <location>
        <begin position="665"/>
        <end position="700"/>
    </location>
</feature>
<evidence type="ECO:0000313" key="5">
    <source>
        <dbReference type="EMBL" id="ORY48097.1"/>
    </source>
</evidence>
<feature type="compositionally biased region" description="Basic and acidic residues" evidence="4">
    <location>
        <begin position="13"/>
        <end position="24"/>
    </location>
</feature>
<dbReference type="AlphaFoldDB" id="A0A1Y2CMB6"/>
<dbReference type="PANTHER" id="PTHR21501">
    <property type="entry name" value="PROTEIN FAM-161"/>
    <property type="match status" value="1"/>
</dbReference>
<proteinExistence type="inferred from homology"/>
<accession>A0A1Y2CMB6</accession>
<keyword evidence="2 3" id="KW-0175">Coiled coil</keyword>
<name>A0A1Y2CMB6_9FUNG</name>
<dbReference type="GO" id="GO:0044782">
    <property type="term" value="P:cilium organization"/>
    <property type="evidence" value="ECO:0007669"/>
    <property type="project" value="TreeGrafter"/>
</dbReference>
<sequence>MDLGLVGVPLRGEPQKRPLRRAPDYENNWNKNQPIQPPPRLFNYKPASYATKKPSRNRSFSSASYSQSSSHSRTPSQSIRTFRSSDDPSSSQSNSNAPIRKAKQEPTECTIEESCHHALSSLEDLGVRTLSHLLDDYHSSIRTDQQRKSLAARAEYLKQKLYGHISPIERALAPHTFGWQETPWTLDMNSASESLHAHEIEHGHRHTPYVWIGETRNPDNVLESAEEAAMWETLRHAEARAFPLENDEVVRNVFAGLEQAMTAEDVDSLERQWQERPHYENRPPREDSPEPEIFKKFNVNGKKKVGFSGSKEHENDSRSDDGSSNSGDTETLFSPSQDPTPYGTPYHTRSRSIDPDNYVAPLPKEKSISQKRLEADLAAKKAKEEMELSCKFKATPVPASSLLPRFDEIMRKMGNKSTKTRNERANDLMSKIKPFSFSSTGCDADHSSQSTLMHCKCKSQSNKFIQDMLEEIEQEKKDAIRKKSAYLLTSKNSLAAHAAEDGRKKRQQLLERQKTGGITPYHSFKPKINHNIPDFKTLQSEFERELESKKGTKPKVVPQPFQGLEEHEQQAEQKKRNRERQEARQLEKGLRKAEFKATHNPALGDEPPPLTCKETKTSVLKVMAAQKKIEELAKKEEQAETPVHLPKEREKEMITKLQTRFEIANSAKRQRAEALRAKLAKEERQRVREYKLKLREIEEKLEDRLCLFELVSIDGAKRKARREVEEILKAVKV</sequence>
<evidence type="ECO:0000313" key="6">
    <source>
        <dbReference type="Proteomes" id="UP000193642"/>
    </source>
</evidence>
<organism evidence="5 6">
    <name type="scientific">Rhizoclosmatium globosum</name>
    <dbReference type="NCBI Taxonomy" id="329046"/>
    <lineage>
        <taxon>Eukaryota</taxon>
        <taxon>Fungi</taxon>
        <taxon>Fungi incertae sedis</taxon>
        <taxon>Chytridiomycota</taxon>
        <taxon>Chytridiomycota incertae sedis</taxon>
        <taxon>Chytridiomycetes</taxon>
        <taxon>Chytridiales</taxon>
        <taxon>Chytriomycetaceae</taxon>
        <taxon>Rhizoclosmatium</taxon>
    </lineage>
</organism>
<reference evidence="5 6" key="1">
    <citation type="submission" date="2016-07" db="EMBL/GenBank/DDBJ databases">
        <title>Pervasive Adenine N6-methylation of Active Genes in Fungi.</title>
        <authorList>
            <consortium name="DOE Joint Genome Institute"/>
            <person name="Mondo S.J."/>
            <person name="Dannebaum R.O."/>
            <person name="Kuo R.C."/>
            <person name="Labutti K."/>
            <person name="Haridas S."/>
            <person name="Kuo A."/>
            <person name="Salamov A."/>
            <person name="Ahrendt S.R."/>
            <person name="Lipzen A."/>
            <person name="Sullivan W."/>
            <person name="Andreopoulos W.B."/>
            <person name="Clum A."/>
            <person name="Lindquist E."/>
            <person name="Daum C."/>
            <person name="Ramamoorthy G.K."/>
            <person name="Gryganskyi A."/>
            <person name="Culley D."/>
            <person name="Magnuson J.K."/>
            <person name="James T.Y."/>
            <person name="O'Malley M.A."/>
            <person name="Stajich J.E."/>
            <person name="Spatafora J.W."/>
            <person name="Visel A."/>
            <person name="Grigoriev I.V."/>
        </authorList>
    </citation>
    <scope>NUCLEOTIDE SEQUENCE [LARGE SCALE GENOMIC DNA]</scope>
    <source>
        <strain evidence="5 6">JEL800</strain>
    </source>
</reference>
<keyword evidence="6" id="KW-1185">Reference proteome</keyword>
<dbReference type="OrthoDB" id="2150121at2759"/>